<keyword evidence="16" id="KW-1185">Reference proteome</keyword>
<comment type="subcellular location">
    <subcellularLocation>
        <location evidence="1">Cell membrane</location>
        <topology evidence="1">Single-pass membrane protein</topology>
    </subcellularLocation>
</comment>
<evidence type="ECO:0000256" key="2">
    <source>
        <dbReference type="ARBA" id="ARBA00011073"/>
    </source>
</evidence>
<feature type="compositionally biased region" description="Low complexity" evidence="11">
    <location>
        <begin position="344"/>
        <end position="354"/>
    </location>
</feature>
<gene>
    <name evidence="15" type="primary">mycP</name>
    <name evidence="15" type="ORF">JK363_38205</name>
</gene>
<evidence type="ECO:0000256" key="13">
    <source>
        <dbReference type="SAM" id="SignalP"/>
    </source>
</evidence>
<evidence type="ECO:0000313" key="15">
    <source>
        <dbReference type="EMBL" id="MBL1102351.1"/>
    </source>
</evidence>
<sequence>MPFWNYGARQRSLSALALLGASLMAMSGLAPVAVAEDIRSRQWYLEDMQAEQMWKVSKGKGVTVAVIDSGVNASLPELHGQLLKGTDASRKGTNPHQDPDGHGSNMAGIIAGTGAGGGIQGLAPEAKILPIKGKLFDQPAESAGSVMAKAIRYAVDHGARVLNISLGVPGERAYFTKTQAAVNYALKKGSLVFASVGNDRDTNNLPSYPASLSGVVGVGAIDRHGKATEFSTTGDSVGLVAMGEEIPEHCLESEGVCKGRGTSQATAVASASAALIWAKHPNWTNNQVLRVMMQTAAKPVSGDIPSDYIGYGSVRPRKVLLDGEGDPGSATTNPLLAREGATKPNPSSSASNSPDAGSQPESSGSDSGKKQAQKPDKETKASNGDDGGNTTLWIALGAGAAVVVGGAVAFAVMRRRSAL</sequence>
<feature type="active site" description="Charge relay system" evidence="10">
    <location>
        <position position="68"/>
    </location>
</feature>
<dbReference type="Proteomes" id="UP000634229">
    <property type="component" value="Unassembled WGS sequence"/>
</dbReference>
<evidence type="ECO:0000256" key="1">
    <source>
        <dbReference type="ARBA" id="ARBA00004162"/>
    </source>
</evidence>
<evidence type="ECO:0000256" key="10">
    <source>
        <dbReference type="PROSITE-ProRule" id="PRU01240"/>
    </source>
</evidence>
<proteinExistence type="inferred from homology"/>
<feature type="region of interest" description="Disordered" evidence="11">
    <location>
        <begin position="320"/>
        <end position="389"/>
    </location>
</feature>
<dbReference type="PANTHER" id="PTHR43806:SF11">
    <property type="entry name" value="CEREVISIN-RELATED"/>
    <property type="match status" value="1"/>
</dbReference>
<keyword evidence="8 12" id="KW-1133">Transmembrane helix</keyword>
<dbReference type="PRINTS" id="PR00723">
    <property type="entry name" value="SUBTILISIN"/>
</dbReference>
<evidence type="ECO:0000256" key="5">
    <source>
        <dbReference type="ARBA" id="ARBA00022692"/>
    </source>
</evidence>
<comment type="similarity">
    <text evidence="2 10">Belongs to the peptidase S8 family.</text>
</comment>
<keyword evidence="3" id="KW-1003">Cell membrane</keyword>
<dbReference type="InterPro" id="IPR000209">
    <property type="entry name" value="Peptidase_S8/S53_dom"/>
</dbReference>
<dbReference type="InterPro" id="IPR015500">
    <property type="entry name" value="Peptidase_S8_subtilisin-rel"/>
</dbReference>
<accession>A0ABS1NQH2</accession>
<evidence type="ECO:0000259" key="14">
    <source>
        <dbReference type="Pfam" id="PF00082"/>
    </source>
</evidence>
<evidence type="ECO:0000256" key="7">
    <source>
        <dbReference type="ARBA" id="ARBA00022825"/>
    </source>
</evidence>
<feature type="region of interest" description="Disordered" evidence="11">
    <location>
        <begin position="85"/>
        <end position="104"/>
    </location>
</feature>
<feature type="compositionally biased region" description="Polar residues" evidence="11">
    <location>
        <begin position="355"/>
        <end position="366"/>
    </location>
</feature>
<dbReference type="SUPFAM" id="SSF52743">
    <property type="entry name" value="Subtilisin-like"/>
    <property type="match status" value="1"/>
</dbReference>
<keyword evidence="6 10" id="KW-0378">Hydrolase</keyword>
<evidence type="ECO:0000313" key="16">
    <source>
        <dbReference type="Proteomes" id="UP000634229"/>
    </source>
</evidence>
<dbReference type="GO" id="GO:0008233">
    <property type="term" value="F:peptidase activity"/>
    <property type="evidence" value="ECO:0007669"/>
    <property type="project" value="UniProtKB-KW"/>
</dbReference>
<name>A0ABS1NQH2_9ACTN</name>
<evidence type="ECO:0000256" key="6">
    <source>
        <dbReference type="ARBA" id="ARBA00022801"/>
    </source>
</evidence>
<feature type="active site" description="Charge relay system" evidence="10">
    <location>
        <position position="263"/>
    </location>
</feature>
<evidence type="ECO:0000256" key="8">
    <source>
        <dbReference type="ARBA" id="ARBA00022989"/>
    </source>
</evidence>
<evidence type="ECO:0000256" key="11">
    <source>
        <dbReference type="SAM" id="MobiDB-lite"/>
    </source>
</evidence>
<dbReference type="InterPro" id="IPR050131">
    <property type="entry name" value="Peptidase_S8_subtilisin-like"/>
</dbReference>
<organism evidence="15 16">
    <name type="scientific">Streptomyces coffeae</name>
    <dbReference type="NCBI Taxonomy" id="621382"/>
    <lineage>
        <taxon>Bacteria</taxon>
        <taxon>Bacillati</taxon>
        <taxon>Actinomycetota</taxon>
        <taxon>Actinomycetes</taxon>
        <taxon>Kitasatosporales</taxon>
        <taxon>Streptomycetaceae</taxon>
        <taxon>Streptomyces</taxon>
    </lineage>
</organism>
<feature type="transmembrane region" description="Helical" evidence="12">
    <location>
        <begin position="392"/>
        <end position="413"/>
    </location>
</feature>
<dbReference type="Gene3D" id="3.40.50.200">
    <property type="entry name" value="Peptidase S8/S53 domain"/>
    <property type="match status" value="1"/>
</dbReference>
<dbReference type="InterPro" id="IPR036852">
    <property type="entry name" value="Peptidase_S8/S53_dom_sf"/>
</dbReference>
<keyword evidence="13" id="KW-0732">Signal</keyword>
<feature type="chain" id="PRO_5047250388" evidence="13">
    <location>
        <begin position="31"/>
        <end position="419"/>
    </location>
</feature>
<evidence type="ECO:0000256" key="12">
    <source>
        <dbReference type="SAM" id="Phobius"/>
    </source>
</evidence>
<evidence type="ECO:0000256" key="4">
    <source>
        <dbReference type="ARBA" id="ARBA00022670"/>
    </source>
</evidence>
<dbReference type="Pfam" id="PF00082">
    <property type="entry name" value="Peptidase_S8"/>
    <property type="match status" value="1"/>
</dbReference>
<dbReference type="InterPro" id="IPR023834">
    <property type="entry name" value="T7SS_pept_S8A_mycosin"/>
</dbReference>
<dbReference type="GO" id="GO:0006508">
    <property type="term" value="P:proteolysis"/>
    <property type="evidence" value="ECO:0007669"/>
    <property type="project" value="UniProtKB-KW"/>
</dbReference>
<evidence type="ECO:0000256" key="3">
    <source>
        <dbReference type="ARBA" id="ARBA00022475"/>
    </source>
</evidence>
<dbReference type="EMBL" id="JAERRF010000043">
    <property type="protein sequence ID" value="MBL1102351.1"/>
    <property type="molecule type" value="Genomic_DNA"/>
</dbReference>
<dbReference type="NCBIfam" id="TIGR03921">
    <property type="entry name" value="T7SS_mycosin"/>
    <property type="match status" value="1"/>
</dbReference>
<dbReference type="PROSITE" id="PS51892">
    <property type="entry name" value="SUBTILASE"/>
    <property type="match status" value="1"/>
</dbReference>
<feature type="signal peptide" evidence="13">
    <location>
        <begin position="1"/>
        <end position="30"/>
    </location>
</feature>
<keyword evidence="9 12" id="KW-0472">Membrane</keyword>
<reference evidence="15 16" key="1">
    <citation type="submission" date="2021-01" db="EMBL/GenBank/DDBJ databases">
        <title>WGS of actinomycetes isolated from Thailand.</title>
        <authorList>
            <person name="Thawai C."/>
        </authorList>
    </citation>
    <scope>NUCLEOTIDE SEQUENCE [LARGE SCALE GENOMIC DNA]</scope>
    <source>
        <strain evidence="15 16">CA1R205</strain>
    </source>
</reference>
<keyword evidence="7 10" id="KW-0720">Serine protease</keyword>
<comment type="caution">
    <text evidence="15">The sequence shown here is derived from an EMBL/GenBank/DDBJ whole genome shotgun (WGS) entry which is preliminary data.</text>
</comment>
<keyword evidence="4 10" id="KW-0645">Protease</keyword>
<evidence type="ECO:0000256" key="9">
    <source>
        <dbReference type="ARBA" id="ARBA00023136"/>
    </source>
</evidence>
<keyword evidence="5 12" id="KW-0812">Transmembrane</keyword>
<feature type="active site" description="Charge relay system" evidence="10">
    <location>
        <position position="102"/>
    </location>
</feature>
<protein>
    <submittedName>
        <fullName evidence="15">Type VII secretion-associated serine protease mycosin</fullName>
    </submittedName>
</protein>
<dbReference type="PANTHER" id="PTHR43806">
    <property type="entry name" value="PEPTIDASE S8"/>
    <property type="match status" value="1"/>
</dbReference>
<feature type="compositionally biased region" description="Basic and acidic residues" evidence="11">
    <location>
        <begin position="367"/>
        <end position="380"/>
    </location>
</feature>
<feature type="domain" description="Peptidase S8/S53" evidence="14">
    <location>
        <begin position="59"/>
        <end position="312"/>
    </location>
</feature>